<comment type="caution">
    <text evidence="2">The sequence shown here is derived from an EMBL/GenBank/DDBJ whole genome shotgun (WGS) entry which is preliminary data.</text>
</comment>
<evidence type="ECO:0000313" key="3">
    <source>
        <dbReference type="Proteomes" id="UP000237752"/>
    </source>
</evidence>
<evidence type="ECO:0000256" key="1">
    <source>
        <dbReference type="ARBA" id="ARBA00005721"/>
    </source>
</evidence>
<evidence type="ECO:0000313" key="2">
    <source>
        <dbReference type="EMBL" id="PRZ43701.1"/>
    </source>
</evidence>
<sequence length="125" mass="13253">MTSQSPGDVGPTVVDPGTRGLTRIAPNVVERVAAFACRDADGVLSARSAPSASKMPPIRARADVMGSHVHLSVRVPVVYPRRIIEVSASVRAEISRAVQHLCGLHVDGVDVEAVPVNQTRVTRVQ</sequence>
<dbReference type="Proteomes" id="UP000237752">
    <property type="component" value="Unassembled WGS sequence"/>
</dbReference>
<dbReference type="AlphaFoldDB" id="A0A2T1A519"/>
<dbReference type="EMBL" id="PVUE01000002">
    <property type="protein sequence ID" value="PRZ43701.1"/>
    <property type="molecule type" value="Genomic_DNA"/>
</dbReference>
<keyword evidence="3" id="KW-1185">Reference proteome</keyword>
<proteinExistence type="inferred from homology"/>
<name>A0A2T1A519_9ACTN</name>
<dbReference type="RefSeq" id="WP_106347829.1">
    <property type="nucleotide sequence ID" value="NZ_PVUE01000002.1"/>
</dbReference>
<comment type="similarity">
    <text evidence="1">Belongs to the asp23 family.</text>
</comment>
<dbReference type="Pfam" id="PF03780">
    <property type="entry name" value="Asp23"/>
    <property type="match status" value="1"/>
</dbReference>
<accession>A0A2T1A519</accession>
<reference evidence="2 3" key="1">
    <citation type="submission" date="2018-03" db="EMBL/GenBank/DDBJ databases">
        <title>Genomic Encyclopedia of Archaeal and Bacterial Type Strains, Phase II (KMG-II): from individual species to whole genera.</title>
        <authorList>
            <person name="Goeker M."/>
        </authorList>
    </citation>
    <scope>NUCLEOTIDE SEQUENCE [LARGE SCALE GENOMIC DNA]</scope>
    <source>
        <strain evidence="2 3">DSM 100065</strain>
    </source>
</reference>
<organism evidence="2 3">
    <name type="scientific">Antricoccus suffuscus</name>
    <dbReference type="NCBI Taxonomy" id="1629062"/>
    <lineage>
        <taxon>Bacteria</taxon>
        <taxon>Bacillati</taxon>
        <taxon>Actinomycetota</taxon>
        <taxon>Actinomycetes</taxon>
        <taxon>Geodermatophilales</taxon>
        <taxon>Antricoccaceae</taxon>
        <taxon>Antricoccus</taxon>
    </lineage>
</organism>
<dbReference type="InterPro" id="IPR005531">
    <property type="entry name" value="Asp23"/>
</dbReference>
<dbReference type="OrthoDB" id="5194104at2"/>
<gene>
    <name evidence="2" type="ORF">CLV47_102392</name>
</gene>
<protein>
    <submittedName>
        <fullName evidence="2">Putative alkaline shock family protein YloU</fullName>
    </submittedName>
</protein>